<dbReference type="Proteomes" id="UP001284033">
    <property type="component" value="Unassembled WGS sequence"/>
</dbReference>
<organism evidence="2 3">
    <name type="scientific">Riemerella anatipestifer</name>
    <name type="common">Moraxella anatipestifer</name>
    <dbReference type="NCBI Taxonomy" id="34085"/>
    <lineage>
        <taxon>Bacteria</taxon>
        <taxon>Pseudomonadati</taxon>
        <taxon>Bacteroidota</taxon>
        <taxon>Flavobacteriia</taxon>
        <taxon>Flavobacteriales</taxon>
        <taxon>Weeksellaceae</taxon>
        <taxon>Riemerella</taxon>
    </lineage>
</organism>
<name>A0AAP6HF86_RIEAN</name>
<dbReference type="RefSeq" id="WP_253037370.1">
    <property type="nucleotide sequence ID" value="NZ_CP168322.1"/>
</dbReference>
<evidence type="ECO:0000259" key="1">
    <source>
        <dbReference type="Pfam" id="PF03432"/>
    </source>
</evidence>
<protein>
    <submittedName>
        <fullName evidence="2">Relaxase/mobilization nuclease domain-containing protein</fullName>
    </submittedName>
</protein>
<dbReference type="AlphaFoldDB" id="A0AAP6HF86"/>
<dbReference type="InterPro" id="IPR005094">
    <property type="entry name" value="Endonuclease_MobA/VirD2"/>
</dbReference>
<comment type="caution">
    <text evidence="2">The sequence shown here is derived from an EMBL/GenBank/DDBJ whole genome shotgun (WGS) entry which is preliminary data.</text>
</comment>
<evidence type="ECO:0000313" key="2">
    <source>
        <dbReference type="EMBL" id="MDY3512156.1"/>
    </source>
</evidence>
<accession>A0AAP6HF86</accession>
<evidence type="ECO:0000313" key="3">
    <source>
        <dbReference type="Proteomes" id="UP001284033"/>
    </source>
</evidence>
<reference evidence="2" key="1">
    <citation type="submission" date="2023-01" db="EMBL/GenBank/DDBJ databases">
        <title>Genome-based studies on antimicrobial resistance profiles of Riemerella anatipestifer in China, 1994 to 2021.</title>
        <authorList>
            <person name="Yang Z."/>
            <person name="Zhu D."/>
        </authorList>
    </citation>
    <scope>NUCLEOTIDE SEQUENCE</scope>
    <source>
        <strain evidence="2">RCAD1218</strain>
    </source>
</reference>
<gene>
    <name evidence="2" type="ORF">PG303_02865</name>
</gene>
<proteinExistence type="predicted"/>
<sequence length="488" mass="57447">MIVKILSASKSFSGVEYNDKKVEKGKGELMAMKNFPSFINEESGPQIVKDYLKSISKSNKVKKPQFHAVISTKFQEHSKEELKIVAENFMQEMGYGEQPYIAVFHNDTDNNHIHIVSTRIDKTSGKKLNDSFERLKSQKALQKVMDKLYPEQKLNEELDKLLNYKYSSLNQLKELLERNGFKLSRNSEDDNRLDILKNGVLQRSLTGNQLSFNTSEDKNRKKQIAAVIKKYSEIFSNKTFKVIDDRKQKDLYERETNAQPKIEWESELQKKLRDMFGIDIIFHHKEKQTPFGYTVIDNRSKSIFKGSEILKMREIFQFTDEQIDKKNFEVLKDFNITTEKEKEILREWYNKKHPHAPIQIHMLFYNKNKNSEIRKQGREDVLNLIKSGKDKSDKIDVVNVEGKYYAIHNLFHQVWEMDKLIGEIQYQKLMDRKDVEQYGDDNVIEGIVDWSTDLLEGTSDIIDSILKPNYGAEIEDEFDPRKKKRKKR</sequence>
<dbReference type="Pfam" id="PF03432">
    <property type="entry name" value="Relaxase"/>
    <property type="match status" value="1"/>
</dbReference>
<dbReference type="EMBL" id="JAQZHK010000002">
    <property type="protein sequence ID" value="MDY3512156.1"/>
    <property type="molecule type" value="Genomic_DNA"/>
</dbReference>
<feature type="domain" description="MobA/VirD2-like nuclease" evidence="1">
    <location>
        <begin position="42"/>
        <end position="145"/>
    </location>
</feature>